<dbReference type="AlphaFoldDB" id="E9GV91"/>
<proteinExistence type="predicted"/>
<dbReference type="HOGENOM" id="CLU_2225852_0_0_1"/>
<name>E9GV91_DAPPU</name>
<dbReference type="KEGG" id="dpx:DAPPUDRAFT_248801"/>
<evidence type="ECO:0000313" key="1">
    <source>
        <dbReference type="EMBL" id="EFX76621.1"/>
    </source>
</evidence>
<reference evidence="1 2" key="1">
    <citation type="journal article" date="2011" name="Science">
        <title>The ecoresponsive genome of Daphnia pulex.</title>
        <authorList>
            <person name="Colbourne J.K."/>
            <person name="Pfrender M.E."/>
            <person name="Gilbert D."/>
            <person name="Thomas W.K."/>
            <person name="Tucker A."/>
            <person name="Oakley T.H."/>
            <person name="Tokishita S."/>
            <person name="Aerts A."/>
            <person name="Arnold G.J."/>
            <person name="Basu M.K."/>
            <person name="Bauer D.J."/>
            <person name="Caceres C.E."/>
            <person name="Carmel L."/>
            <person name="Casola C."/>
            <person name="Choi J.H."/>
            <person name="Detter J.C."/>
            <person name="Dong Q."/>
            <person name="Dusheyko S."/>
            <person name="Eads B.D."/>
            <person name="Frohlich T."/>
            <person name="Geiler-Samerotte K.A."/>
            <person name="Gerlach D."/>
            <person name="Hatcher P."/>
            <person name="Jogdeo S."/>
            <person name="Krijgsveld J."/>
            <person name="Kriventseva E.V."/>
            <person name="Kultz D."/>
            <person name="Laforsch C."/>
            <person name="Lindquist E."/>
            <person name="Lopez J."/>
            <person name="Manak J.R."/>
            <person name="Muller J."/>
            <person name="Pangilinan J."/>
            <person name="Patwardhan R.P."/>
            <person name="Pitluck S."/>
            <person name="Pritham E.J."/>
            <person name="Rechtsteiner A."/>
            <person name="Rho M."/>
            <person name="Rogozin I.B."/>
            <person name="Sakarya O."/>
            <person name="Salamov A."/>
            <person name="Schaack S."/>
            <person name="Shapiro H."/>
            <person name="Shiga Y."/>
            <person name="Skalitzky C."/>
            <person name="Smith Z."/>
            <person name="Souvorov A."/>
            <person name="Sung W."/>
            <person name="Tang Z."/>
            <person name="Tsuchiya D."/>
            <person name="Tu H."/>
            <person name="Vos H."/>
            <person name="Wang M."/>
            <person name="Wolf Y.I."/>
            <person name="Yamagata H."/>
            <person name="Yamada T."/>
            <person name="Ye Y."/>
            <person name="Shaw J.R."/>
            <person name="Andrews J."/>
            <person name="Crease T.J."/>
            <person name="Tang H."/>
            <person name="Lucas S.M."/>
            <person name="Robertson H.M."/>
            <person name="Bork P."/>
            <person name="Koonin E.V."/>
            <person name="Zdobnov E.M."/>
            <person name="Grigoriev I.V."/>
            <person name="Lynch M."/>
            <person name="Boore J.L."/>
        </authorList>
    </citation>
    <scope>NUCLEOTIDE SEQUENCE [LARGE SCALE GENOMIC DNA]</scope>
</reference>
<dbReference type="Proteomes" id="UP000000305">
    <property type="component" value="Unassembled WGS sequence"/>
</dbReference>
<accession>E9GV91</accession>
<evidence type="ECO:0000313" key="2">
    <source>
        <dbReference type="Proteomes" id="UP000000305"/>
    </source>
</evidence>
<keyword evidence="2" id="KW-1185">Reference proteome</keyword>
<sequence>MTDADWAACQITTNAVESQNKKGTSKTKSFRDVLNAATESDANVGKTVYIDTYGARGKKYGWCEAIIMKKTEKGYTARYVTDKKTTFIPNINDEKIRFFPCEEQEA</sequence>
<dbReference type="InParanoid" id="E9GV91"/>
<organism evidence="1 2">
    <name type="scientific">Daphnia pulex</name>
    <name type="common">Water flea</name>
    <dbReference type="NCBI Taxonomy" id="6669"/>
    <lineage>
        <taxon>Eukaryota</taxon>
        <taxon>Metazoa</taxon>
        <taxon>Ecdysozoa</taxon>
        <taxon>Arthropoda</taxon>
        <taxon>Crustacea</taxon>
        <taxon>Branchiopoda</taxon>
        <taxon>Diplostraca</taxon>
        <taxon>Cladocera</taxon>
        <taxon>Anomopoda</taxon>
        <taxon>Daphniidae</taxon>
        <taxon>Daphnia</taxon>
    </lineage>
</organism>
<dbReference type="EMBL" id="GL732567">
    <property type="protein sequence ID" value="EFX76621.1"/>
    <property type="molecule type" value="Genomic_DNA"/>
</dbReference>
<protein>
    <submittedName>
        <fullName evidence="1">Uncharacterized protein</fullName>
    </submittedName>
</protein>
<dbReference type="OrthoDB" id="10324209at2759"/>
<gene>
    <name evidence="1" type="ORF">DAPPUDRAFT_248801</name>
</gene>